<evidence type="ECO:0000313" key="3">
    <source>
        <dbReference type="Proteomes" id="UP000053558"/>
    </source>
</evidence>
<reference evidence="3" key="1">
    <citation type="journal article" date="2012" name="Science">
        <title>The Paleozoic origin of enzymatic lignin decomposition reconstructed from 31 fungal genomes.</title>
        <authorList>
            <person name="Floudas D."/>
            <person name="Binder M."/>
            <person name="Riley R."/>
            <person name="Barry K."/>
            <person name="Blanchette R.A."/>
            <person name="Henrissat B."/>
            <person name="Martinez A.T."/>
            <person name="Otillar R."/>
            <person name="Spatafora J.W."/>
            <person name="Yadav J.S."/>
            <person name="Aerts A."/>
            <person name="Benoit I."/>
            <person name="Boyd A."/>
            <person name="Carlson A."/>
            <person name="Copeland A."/>
            <person name="Coutinho P.M."/>
            <person name="de Vries R.P."/>
            <person name="Ferreira P."/>
            <person name="Findley K."/>
            <person name="Foster B."/>
            <person name="Gaskell J."/>
            <person name="Glotzer D."/>
            <person name="Gorecki P."/>
            <person name="Heitman J."/>
            <person name="Hesse C."/>
            <person name="Hori C."/>
            <person name="Igarashi K."/>
            <person name="Jurgens J.A."/>
            <person name="Kallen N."/>
            <person name="Kersten P."/>
            <person name="Kohler A."/>
            <person name="Kuees U."/>
            <person name="Kumar T.K.A."/>
            <person name="Kuo A."/>
            <person name="LaButti K."/>
            <person name="Larrondo L.F."/>
            <person name="Lindquist E."/>
            <person name="Ling A."/>
            <person name="Lombard V."/>
            <person name="Lucas S."/>
            <person name="Lundell T."/>
            <person name="Martin R."/>
            <person name="McLaughlin D.J."/>
            <person name="Morgenstern I."/>
            <person name="Morin E."/>
            <person name="Murat C."/>
            <person name="Nagy L.G."/>
            <person name="Nolan M."/>
            <person name="Ohm R.A."/>
            <person name="Patyshakuliyeva A."/>
            <person name="Rokas A."/>
            <person name="Ruiz-Duenas F.J."/>
            <person name="Sabat G."/>
            <person name="Salamov A."/>
            <person name="Samejima M."/>
            <person name="Schmutz J."/>
            <person name="Slot J.C."/>
            <person name="St John F."/>
            <person name="Stenlid J."/>
            <person name="Sun H."/>
            <person name="Sun S."/>
            <person name="Syed K."/>
            <person name="Tsang A."/>
            <person name="Wiebenga A."/>
            <person name="Young D."/>
            <person name="Pisabarro A."/>
            <person name="Eastwood D.C."/>
            <person name="Martin F."/>
            <person name="Cullen D."/>
            <person name="Grigoriev I.V."/>
            <person name="Hibbett D.S."/>
        </authorList>
    </citation>
    <scope>NUCLEOTIDE SEQUENCE [LARGE SCALE GENOMIC DNA]</scope>
    <source>
        <strain evidence="3">RWD-64-598 SS2</strain>
    </source>
</reference>
<dbReference type="RefSeq" id="XP_007772290.1">
    <property type="nucleotide sequence ID" value="XM_007774100.1"/>
</dbReference>
<comment type="caution">
    <text evidence="2">The sequence shown here is derived from an EMBL/GenBank/DDBJ whole genome shotgun (WGS) entry which is preliminary data.</text>
</comment>
<dbReference type="EMBL" id="JH711583">
    <property type="protein sequence ID" value="EIW78014.1"/>
    <property type="molecule type" value="Genomic_DNA"/>
</dbReference>
<protein>
    <recommendedName>
        <fullName evidence="1">DUF6533 domain-containing protein</fullName>
    </recommendedName>
</protein>
<evidence type="ECO:0000259" key="1">
    <source>
        <dbReference type="Pfam" id="PF20151"/>
    </source>
</evidence>
<dbReference type="Proteomes" id="UP000053558">
    <property type="component" value="Unassembled WGS sequence"/>
</dbReference>
<gene>
    <name evidence="2" type="ORF">CONPUDRAFT_157181</name>
</gene>
<dbReference type="GeneID" id="19203720"/>
<evidence type="ECO:0000313" key="2">
    <source>
        <dbReference type="EMBL" id="EIW78014.1"/>
    </source>
</evidence>
<dbReference type="AlphaFoldDB" id="A0A5M3MGW4"/>
<dbReference type="KEGG" id="cput:CONPUDRAFT_157181"/>
<proteinExistence type="predicted"/>
<accession>A0A5M3MGW4</accession>
<name>A0A5M3MGW4_CONPW</name>
<organism evidence="2 3">
    <name type="scientific">Coniophora puteana (strain RWD-64-598)</name>
    <name type="common">Brown rot fungus</name>
    <dbReference type="NCBI Taxonomy" id="741705"/>
    <lineage>
        <taxon>Eukaryota</taxon>
        <taxon>Fungi</taxon>
        <taxon>Dikarya</taxon>
        <taxon>Basidiomycota</taxon>
        <taxon>Agaricomycotina</taxon>
        <taxon>Agaricomycetes</taxon>
        <taxon>Agaricomycetidae</taxon>
        <taxon>Boletales</taxon>
        <taxon>Coniophorineae</taxon>
        <taxon>Coniophoraceae</taxon>
        <taxon>Coniophora</taxon>
    </lineage>
</organism>
<dbReference type="InterPro" id="IPR045340">
    <property type="entry name" value="DUF6533"/>
</dbReference>
<keyword evidence="3" id="KW-1185">Reference proteome</keyword>
<feature type="domain" description="DUF6533" evidence="1">
    <location>
        <begin position="17"/>
        <end position="55"/>
    </location>
</feature>
<dbReference type="Pfam" id="PF20151">
    <property type="entry name" value="DUF6533"/>
    <property type="match status" value="1"/>
</dbReference>
<sequence>MSETIEDIVLQLQLMSYAETAALCLTAYDYLICLDQEVNSIWDKKFTLMKVFYLVGF</sequence>
<dbReference type="OrthoDB" id="2638860at2759"/>